<dbReference type="InParanoid" id="H9GP34"/>
<dbReference type="Pfam" id="PF15011">
    <property type="entry name" value="CA109-like"/>
    <property type="match status" value="1"/>
</dbReference>
<dbReference type="GO" id="GO:0005737">
    <property type="term" value="C:cytoplasm"/>
    <property type="evidence" value="ECO:0000318"/>
    <property type="project" value="GO_Central"/>
</dbReference>
<gene>
    <name evidence="1" type="primary">AIRIM</name>
</gene>
<reference evidence="1" key="1">
    <citation type="submission" date="2009-12" db="EMBL/GenBank/DDBJ databases">
        <title>The Genome Sequence of Anolis carolinensis (Green Anole Lizard).</title>
        <authorList>
            <consortium name="The Genome Sequencing Platform"/>
            <person name="Di Palma F."/>
            <person name="Alfoldi J."/>
            <person name="Heiman D."/>
            <person name="Young S."/>
            <person name="Grabherr M."/>
            <person name="Johnson J."/>
            <person name="Lander E.S."/>
            <person name="Lindblad-Toh K."/>
        </authorList>
    </citation>
    <scope>NUCLEOTIDE SEQUENCE [LARGE SCALE GENOMIC DNA]</scope>
    <source>
        <strain evidence="1">JBL SC #1</strain>
    </source>
</reference>
<sequence length="203" mass="22789">MPCEALHSALRKAFRGVQEQYGAWKGTLAAVAPLLDSLSSLAEQAQALQVADLDRSPLRPFPGLRGRLQTKHRAAAEVLLANLLQKMLPELQKARDTMGTQVTGIFLLCEAPKAELGLESLFQRQPLCPSLADMLEWLLDIERLYHQIYLEAKLLLLQIRYENLAGMQALPKAWEQVMQHSWQQQGTVEDALLKVSFFLEEAA</sequence>
<dbReference type="PANTHER" id="PTHR16234">
    <property type="entry name" value="SIMILAR TO HYPOTHETICAL PROTEIN FLJ20508"/>
    <property type="match status" value="1"/>
</dbReference>
<dbReference type="STRING" id="28377.ENSACAP00000016937"/>
<dbReference type="HOGENOM" id="CLU_111850_0_0_1"/>
<dbReference type="eggNOG" id="ENOG502S0VU">
    <property type="taxonomic scope" value="Eukaryota"/>
</dbReference>
<dbReference type="AlphaFoldDB" id="H9GP34"/>
<dbReference type="KEGG" id="acs:103280537"/>
<evidence type="ECO:0000313" key="2">
    <source>
        <dbReference type="Proteomes" id="UP000001646"/>
    </source>
</evidence>
<proteinExistence type="predicted"/>
<dbReference type="OrthoDB" id="6605214at2759"/>
<dbReference type="GO" id="GO:0042273">
    <property type="term" value="P:ribosomal large subunit biogenesis"/>
    <property type="evidence" value="ECO:0007669"/>
    <property type="project" value="Ensembl"/>
</dbReference>
<dbReference type="Proteomes" id="UP000001646">
    <property type="component" value="Unplaced"/>
</dbReference>
<dbReference type="InterPro" id="IPR029159">
    <property type="entry name" value="CA109-like"/>
</dbReference>
<dbReference type="Ensembl" id="ENSACAT00000017272.3">
    <property type="protein sequence ID" value="ENSACAP00000016937.3"/>
    <property type="gene ID" value="ENSACAG00000017213.3"/>
</dbReference>
<keyword evidence="2" id="KW-1185">Reference proteome</keyword>
<accession>H9GP34</accession>
<dbReference type="GO" id="GO:0005730">
    <property type="term" value="C:nucleolus"/>
    <property type="evidence" value="ECO:0007669"/>
    <property type="project" value="Ensembl"/>
</dbReference>
<dbReference type="GO" id="GO:0005829">
    <property type="term" value="C:cytosol"/>
    <property type="evidence" value="ECO:0007669"/>
    <property type="project" value="Ensembl"/>
</dbReference>
<reference evidence="1" key="2">
    <citation type="submission" date="2025-08" db="UniProtKB">
        <authorList>
            <consortium name="Ensembl"/>
        </authorList>
    </citation>
    <scope>IDENTIFICATION</scope>
</reference>
<dbReference type="GO" id="GO:0005634">
    <property type="term" value="C:nucleus"/>
    <property type="evidence" value="ECO:0000318"/>
    <property type="project" value="GO_Central"/>
</dbReference>
<dbReference type="GeneTree" id="ENSGT00390000008551"/>
<reference evidence="1" key="3">
    <citation type="submission" date="2025-09" db="UniProtKB">
        <authorList>
            <consortium name="Ensembl"/>
        </authorList>
    </citation>
    <scope>IDENTIFICATION</scope>
</reference>
<name>H9GP34_ANOCA</name>
<dbReference type="Bgee" id="ENSACAG00000017213">
    <property type="expression patterns" value="Expressed in skeletal muscle tissue and 12 other cell types or tissues"/>
</dbReference>
<organism evidence="1 2">
    <name type="scientific">Anolis carolinensis</name>
    <name type="common">Green anole</name>
    <name type="synonym">American chameleon</name>
    <dbReference type="NCBI Taxonomy" id="28377"/>
    <lineage>
        <taxon>Eukaryota</taxon>
        <taxon>Metazoa</taxon>
        <taxon>Chordata</taxon>
        <taxon>Craniata</taxon>
        <taxon>Vertebrata</taxon>
        <taxon>Euteleostomi</taxon>
        <taxon>Lepidosauria</taxon>
        <taxon>Squamata</taxon>
        <taxon>Bifurcata</taxon>
        <taxon>Unidentata</taxon>
        <taxon>Episquamata</taxon>
        <taxon>Toxicofera</taxon>
        <taxon>Iguania</taxon>
        <taxon>Dactyloidae</taxon>
        <taxon>Anolis</taxon>
    </lineage>
</organism>
<protein>
    <submittedName>
        <fullName evidence="1">AFG2 interacting ribosome maturation factor</fullName>
    </submittedName>
</protein>
<dbReference type="PANTHER" id="PTHR16234:SF5">
    <property type="entry name" value="AFG2-INTERACTING RIBOSOME MATURATION FACTOR"/>
    <property type="match status" value="1"/>
</dbReference>
<evidence type="ECO:0000313" key="1">
    <source>
        <dbReference type="Ensembl" id="ENSACAP00000016937.3"/>
    </source>
</evidence>
<dbReference type="GO" id="GO:0005654">
    <property type="term" value="C:nucleoplasm"/>
    <property type="evidence" value="ECO:0007669"/>
    <property type="project" value="Ensembl"/>
</dbReference>